<organism evidence="2 3">
    <name type="scientific">Pricia antarctica</name>
    <dbReference type="NCBI Taxonomy" id="641691"/>
    <lineage>
        <taxon>Bacteria</taxon>
        <taxon>Pseudomonadati</taxon>
        <taxon>Bacteroidota</taxon>
        <taxon>Flavobacteriia</taxon>
        <taxon>Flavobacteriales</taxon>
        <taxon>Flavobacteriaceae</taxon>
        <taxon>Pricia</taxon>
    </lineage>
</organism>
<evidence type="ECO:0000256" key="1">
    <source>
        <dbReference type="SAM" id="Phobius"/>
    </source>
</evidence>
<dbReference type="Proteomes" id="UP000199109">
    <property type="component" value="Unassembled WGS sequence"/>
</dbReference>
<accession>A0A1G7D5M5</accession>
<dbReference type="EMBL" id="FNAO01000005">
    <property type="protein sequence ID" value="SDE46266.1"/>
    <property type="molecule type" value="Genomic_DNA"/>
</dbReference>
<reference evidence="2 3" key="1">
    <citation type="submission" date="2016-10" db="EMBL/GenBank/DDBJ databases">
        <authorList>
            <person name="de Groot N.N."/>
        </authorList>
    </citation>
    <scope>NUCLEOTIDE SEQUENCE [LARGE SCALE GENOMIC DNA]</scope>
    <source>
        <strain evidence="2 3">DSM 23421</strain>
    </source>
</reference>
<keyword evidence="1" id="KW-0472">Membrane</keyword>
<evidence type="ECO:0000313" key="2">
    <source>
        <dbReference type="EMBL" id="SDE46266.1"/>
    </source>
</evidence>
<protein>
    <submittedName>
        <fullName evidence="2">Uncharacterized protein</fullName>
    </submittedName>
</protein>
<sequence>MMSPKKSRKRKFYNLFILFLLLSTLIVALAINM</sequence>
<name>A0A1G7D5M5_9FLAO</name>
<keyword evidence="1" id="KW-0812">Transmembrane</keyword>
<gene>
    <name evidence="2" type="ORF">SAMN05421636_105165</name>
</gene>
<keyword evidence="1" id="KW-1133">Transmembrane helix</keyword>
<dbReference type="STRING" id="641691.SAMN05421636_105165"/>
<evidence type="ECO:0000313" key="3">
    <source>
        <dbReference type="Proteomes" id="UP000199109"/>
    </source>
</evidence>
<keyword evidence="3" id="KW-1185">Reference proteome</keyword>
<proteinExistence type="predicted"/>
<dbReference type="AlphaFoldDB" id="A0A1G7D5M5"/>
<feature type="transmembrane region" description="Helical" evidence="1">
    <location>
        <begin position="12"/>
        <end position="31"/>
    </location>
</feature>